<evidence type="ECO:0000313" key="2">
    <source>
        <dbReference type="EMBL" id="MBT9146074.1"/>
    </source>
</evidence>
<gene>
    <name evidence="2" type="ORF">DDT42_01953</name>
</gene>
<comment type="caution">
    <text evidence="2">The sequence shown here is derived from an EMBL/GenBank/DDBJ whole genome shotgun (WGS) entry which is preliminary data.</text>
</comment>
<dbReference type="EMBL" id="QLTW01000299">
    <property type="protein sequence ID" value="MBT9146074.1"/>
    <property type="molecule type" value="Genomic_DNA"/>
</dbReference>
<feature type="transmembrane region" description="Helical" evidence="1">
    <location>
        <begin position="149"/>
        <end position="168"/>
    </location>
</feature>
<name>A0A9E2BIU9_PSYF1</name>
<protein>
    <submittedName>
        <fullName evidence="2">Uncharacterized protein</fullName>
    </submittedName>
</protein>
<keyword evidence="1" id="KW-0812">Transmembrane</keyword>
<evidence type="ECO:0000256" key="1">
    <source>
        <dbReference type="SAM" id="Phobius"/>
    </source>
</evidence>
<proteinExistence type="predicted"/>
<sequence>MKTKKLSLILTVLILLDFATTYYVTPTLEHEANILHQFFNVGWWGLIINAILRIIIVTYLSYLFDKAREQKEEIANAKLSKSVIYMLGYVFIRMWIWSTVLVCINNLMMGIYANEHFMGTLAYDISFEYVNFTSNIIFEVQVFGKTVSWVFFFYVQKLICLIFCIKYLSVFLKEYDKKYTTFIIVFIIMLLN</sequence>
<feature type="transmembrane region" description="Helical" evidence="1">
    <location>
        <begin position="41"/>
        <end position="62"/>
    </location>
</feature>
<reference evidence="2 3" key="1">
    <citation type="journal article" date="2021" name="bioRxiv">
        <title>Unique metabolic strategies in Hadean analogues reveal hints for primordial physiology.</title>
        <authorList>
            <person name="Nobu M.K."/>
            <person name="Nakai R."/>
            <person name="Tamazawa S."/>
            <person name="Mori H."/>
            <person name="Toyoda A."/>
            <person name="Ijiri A."/>
            <person name="Suzuki S."/>
            <person name="Kurokawa K."/>
            <person name="Kamagata Y."/>
            <person name="Tamaki H."/>
        </authorList>
    </citation>
    <scope>NUCLEOTIDE SEQUENCE [LARGE SCALE GENOMIC DNA]</scope>
    <source>
        <strain evidence="2">BS525</strain>
    </source>
</reference>
<feature type="transmembrane region" description="Helical" evidence="1">
    <location>
        <begin position="83"/>
        <end position="108"/>
    </location>
</feature>
<organism evidence="2 3">
    <name type="scientific">Psychracetigena formicireducens</name>
    <dbReference type="NCBI Taxonomy" id="2986056"/>
    <lineage>
        <taxon>Bacteria</taxon>
        <taxon>Bacillati</taxon>
        <taxon>Candidatus Lithacetigenota</taxon>
        <taxon>Candidatus Psychracetigena</taxon>
    </lineage>
</organism>
<keyword evidence="1" id="KW-0472">Membrane</keyword>
<keyword evidence="1" id="KW-1133">Transmembrane helix</keyword>
<dbReference type="Proteomes" id="UP000811545">
    <property type="component" value="Unassembled WGS sequence"/>
</dbReference>
<accession>A0A9E2BIU9</accession>
<dbReference type="AlphaFoldDB" id="A0A9E2BIU9"/>
<evidence type="ECO:0000313" key="3">
    <source>
        <dbReference type="Proteomes" id="UP000811545"/>
    </source>
</evidence>